<keyword evidence="4" id="KW-0238">DNA-binding</keyword>
<keyword evidence="10" id="KW-1185">Reference proteome</keyword>
<evidence type="ECO:0000256" key="2">
    <source>
        <dbReference type="ARBA" id="ARBA00022723"/>
    </source>
</evidence>
<dbReference type="CDD" id="cd00067">
    <property type="entry name" value="GAL4"/>
    <property type="match status" value="1"/>
</dbReference>
<dbReference type="SMART" id="SM00066">
    <property type="entry name" value="GAL4"/>
    <property type="match status" value="1"/>
</dbReference>
<dbReference type="PANTHER" id="PTHR31001:SF85">
    <property type="entry name" value="ZN(II)2CYS6 TRANSCRIPTION FACTOR (EUROFUNG)"/>
    <property type="match status" value="1"/>
</dbReference>
<dbReference type="GO" id="GO:0003677">
    <property type="term" value="F:DNA binding"/>
    <property type="evidence" value="ECO:0007669"/>
    <property type="project" value="UniProtKB-KW"/>
</dbReference>
<evidence type="ECO:0000313" key="9">
    <source>
        <dbReference type="EMBL" id="QKX59463.1"/>
    </source>
</evidence>
<keyword evidence="5" id="KW-0804">Transcription</keyword>
<evidence type="ECO:0000256" key="5">
    <source>
        <dbReference type="ARBA" id="ARBA00023163"/>
    </source>
</evidence>
<evidence type="ECO:0000259" key="8">
    <source>
        <dbReference type="PROSITE" id="PS50048"/>
    </source>
</evidence>
<keyword evidence="2" id="KW-0479">Metal-binding</keyword>
<keyword evidence="6" id="KW-0539">Nucleus</keyword>
<dbReference type="CDD" id="cd12148">
    <property type="entry name" value="fungal_TF_MHR"/>
    <property type="match status" value="1"/>
</dbReference>
<evidence type="ECO:0000256" key="3">
    <source>
        <dbReference type="ARBA" id="ARBA00023015"/>
    </source>
</evidence>
<proteinExistence type="predicted"/>
<reference evidence="10" key="1">
    <citation type="submission" date="2020-06" db="EMBL/GenBank/DDBJ databases">
        <title>A chromosome-scale genome assembly of Talaromyces rugulosus W13939.</title>
        <authorList>
            <person name="Wang B."/>
            <person name="Guo L."/>
            <person name="Ye K."/>
            <person name="Wang L."/>
        </authorList>
    </citation>
    <scope>NUCLEOTIDE SEQUENCE [LARGE SCALE GENOMIC DNA]</scope>
    <source>
        <strain evidence="10">W13939</strain>
    </source>
</reference>
<name>A0A7H8R3K4_TALRU</name>
<feature type="region of interest" description="Disordered" evidence="7">
    <location>
        <begin position="1"/>
        <end position="29"/>
    </location>
</feature>
<dbReference type="Gene3D" id="4.10.240.10">
    <property type="entry name" value="Zn(2)-C6 fungal-type DNA-binding domain"/>
    <property type="match status" value="1"/>
</dbReference>
<dbReference type="GO" id="GO:0000981">
    <property type="term" value="F:DNA-binding transcription factor activity, RNA polymerase II-specific"/>
    <property type="evidence" value="ECO:0007669"/>
    <property type="project" value="InterPro"/>
</dbReference>
<dbReference type="PROSITE" id="PS50048">
    <property type="entry name" value="ZN2_CY6_FUNGAL_2"/>
    <property type="match status" value="1"/>
</dbReference>
<dbReference type="Pfam" id="PF04082">
    <property type="entry name" value="Fungal_trans"/>
    <property type="match status" value="1"/>
</dbReference>
<dbReference type="KEGG" id="trg:TRUGW13939_06597"/>
<gene>
    <name evidence="9" type="ORF">TRUGW13939_06597</name>
</gene>
<keyword evidence="3" id="KW-0805">Transcription regulation</keyword>
<dbReference type="OrthoDB" id="424974at2759"/>
<dbReference type="AlphaFoldDB" id="A0A7H8R3K4"/>
<dbReference type="InterPro" id="IPR001138">
    <property type="entry name" value="Zn2Cys6_DnaBD"/>
</dbReference>
<feature type="region of interest" description="Disordered" evidence="7">
    <location>
        <begin position="148"/>
        <end position="176"/>
    </location>
</feature>
<feature type="compositionally biased region" description="Basic and acidic residues" evidence="7">
    <location>
        <begin position="13"/>
        <end position="29"/>
    </location>
</feature>
<dbReference type="InterPro" id="IPR050613">
    <property type="entry name" value="Sec_Metabolite_Reg"/>
</dbReference>
<feature type="domain" description="Zn(2)-C6 fungal-type" evidence="8">
    <location>
        <begin position="30"/>
        <end position="59"/>
    </location>
</feature>
<evidence type="ECO:0000256" key="7">
    <source>
        <dbReference type="SAM" id="MobiDB-lite"/>
    </source>
</evidence>
<dbReference type="InterPro" id="IPR007219">
    <property type="entry name" value="XnlR_reg_dom"/>
</dbReference>
<dbReference type="Proteomes" id="UP000509510">
    <property type="component" value="Chromosome III"/>
</dbReference>
<dbReference type="EMBL" id="CP055900">
    <property type="protein sequence ID" value="QKX59463.1"/>
    <property type="molecule type" value="Genomic_DNA"/>
</dbReference>
<dbReference type="PROSITE" id="PS00463">
    <property type="entry name" value="ZN2_CY6_FUNGAL_1"/>
    <property type="match status" value="1"/>
</dbReference>
<dbReference type="PANTHER" id="PTHR31001">
    <property type="entry name" value="UNCHARACTERIZED TRANSCRIPTIONAL REGULATORY PROTEIN"/>
    <property type="match status" value="1"/>
</dbReference>
<dbReference type="GO" id="GO:0006351">
    <property type="term" value="P:DNA-templated transcription"/>
    <property type="evidence" value="ECO:0007669"/>
    <property type="project" value="InterPro"/>
</dbReference>
<sequence>MGRAPKRPASSANDHDPARPSRKPRLGERSCEGCHQRKVRCDRGVPCANCSRHGMTCVYPARDPDAARATPTLRDISTCLKRLEILLSRFAESSDATVDDGGGNTESEMQIQARPGAIETASQHPSDRRPNKSTWEILLNNSDIEPLLQDESVGSETAPSPLRRHHRLPTQPDAGAPLDRDSELLDFYPDAQLALRLWDVYVKSVDPVLKILHIPTVQATVVATILDPRSAQPSTLALTFAIYYAAVTALCHSDGDEPVHLPWEKPVLLKRYQTALDRLLVTPDLMSRPEIAGLQALAIYVTCLRAHELGSRVWVLNGLAIRLSQSISLHRDGTSLKLSPFETEMRLRLWWHLCVLDSRAPEDQGFLSTVDLANQELRLPLNVNDDQLYPDMPHFPANSHCWTEMSFFLIQTDSCRVILPILDTQQQYSTDTLLDIREKRKFIRDPYKYLSAKYGISPGSETLTDLQRIAIQHVTTACKKMEFVLQLREEICMRKQNEGKNDATPDVLKLSFKLACAGLESSHELLKEGLAWRFKWFFNMYTQWYALAYVLRCLRSSPIGFEEDRAWASIDALFPRDGTNLQGCTATIQDEHGHGRIWKFLKLLRHQAWSLRQNSELQSMATADNRAQLSSSGRYFNSQLLDADNDTTVADHGTSILPEWDDEFITNSASSSLDLSMPEIPFLPDWNAIINGQ</sequence>
<protein>
    <recommendedName>
        <fullName evidence="8">Zn(2)-C6 fungal-type domain-containing protein</fullName>
    </recommendedName>
</protein>
<dbReference type="GO" id="GO:0008270">
    <property type="term" value="F:zinc ion binding"/>
    <property type="evidence" value="ECO:0007669"/>
    <property type="project" value="InterPro"/>
</dbReference>
<evidence type="ECO:0000256" key="6">
    <source>
        <dbReference type="ARBA" id="ARBA00023242"/>
    </source>
</evidence>
<dbReference type="SMART" id="SM00906">
    <property type="entry name" value="Fungal_trans"/>
    <property type="match status" value="1"/>
</dbReference>
<dbReference type="InterPro" id="IPR036864">
    <property type="entry name" value="Zn2-C6_fun-type_DNA-bd_sf"/>
</dbReference>
<evidence type="ECO:0000256" key="1">
    <source>
        <dbReference type="ARBA" id="ARBA00004123"/>
    </source>
</evidence>
<evidence type="ECO:0000313" key="10">
    <source>
        <dbReference type="Proteomes" id="UP000509510"/>
    </source>
</evidence>
<accession>A0A7H8R3K4</accession>
<dbReference type="SUPFAM" id="SSF57701">
    <property type="entry name" value="Zn2/Cys6 DNA-binding domain"/>
    <property type="match status" value="1"/>
</dbReference>
<dbReference type="GeneID" id="55994092"/>
<dbReference type="RefSeq" id="XP_035345641.1">
    <property type="nucleotide sequence ID" value="XM_035489748.1"/>
</dbReference>
<organism evidence="9 10">
    <name type="scientific">Talaromyces rugulosus</name>
    <name type="common">Penicillium rugulosum</name>
    <dbReference type="NCBI Taxonomy" id="121627"/>
    <lineage>
        <taxon>Eukaryota</taxon>
        <taxon>Fungi</taxon>
        <taxon>Dikarya</taxon>
        <taxon>Ascomycota</taxon>
        <taxon>Pezizomycotina</taxon>
        <taxon>Eurotiomycetes</taxon>
        <taxon>Eurotiomycetidae</taxon>
        <taxon>Eurotiales</taxon>
        <taxon>Trichocomaceae</taxon>
        <taxon>Talaromyces</taxon>
        <taxon>Talaromyces sect. Islandici</taxon>
    </lineage>
</organism>
<comment type="subcellular location">
    <subcellularLocation>
        <location evidence="1">Nucleus</location>
    </subcellularLocation>
</comment>
<dbReference type="GO" id="GO:0005634">
    <property type="term" value="C:nucleus"/>
    <property type="evidence" value="ECO:0007669"/>
    <property type="project" value="UniProtKB-SubCell"/>
</dbReference>
<evidence type="ECO:0000256" key="4">
    <source>
        <dbReference type="ARBA" id="ARBA00023125"/>
    </source>
</evidence>
<dbReference type="Pfam" id="PF00172">
    <property type="entry name" value="Zn_clus"/>
    <property type="match status" value="1"/>
</dbReference>